<evidence type="ECO:0000256" key="1">
    <source>
        <dbReference type="SAM" id="MobiDB-lite"/>
    </source>
</evidence>
<dbReference type="Proteomes" id="UP000008021">
    <property type="component" value="Chromosome 3"/>
</dbReference>
<sequence length="186" mass="20268">MSGSDHLLDGLLAAARAALSHLHLPFTGSNPNPNPSPTTLTSIFLELESAPFTTTTPTWRCTQHPKHPPPHHLLLCIGIAFHNLLDNHHLHQFHTLPTLIHANKHAFLSNLPFAKLKVAPPPQPSATPTPAQTGDKEDTDTAANHSPPSTLPVRLLNSPVDRLRSTLSTLSLTDLIDLFKQSLSYK</sequence>
<dbReference type="Gramene" id="OMERI03G37250.1">
    <property type="protein sequence ID" value="OMERI03G37250.1"/>
    <property type="gene ID" value="OMERI03G37250"/>
</dbReference>
<evidence type="ECO:0000313" key="3">
    <source>
        <dbReference type="Proteomes" id="UP000008021"/>
    </source>
</evidence>
<protein>
    <submittedName>
        <fullName evidence="2">Uncharacterized protein</fullName>
    </submittedName>
</protein>
<dbReference type="EnsemblPlants" id="OMERI03G37250.1">
    <property type="protein sequence ID" value="OMERI03G37250.1"/>
    <property type="gene ID" value="OMERI03G37250"/>
</dbReference>
<organism evidence="2">
    <name type="scientific">Oryza meridionalis</name>
    <dbReference type="NCBI Taxonomy" id="40149"/>
    <lineage>
        <taxon>Eukaryota</taxon>
        <taxon>Viridiplantae</taxon>
        <taxon>Streptophyta</taxon>
        <taxon>Embryophyta</taxon>
        <taxon>Tracheophyta</taxon>
        <taxon>Spermatophyta</taxon>
        <taxon>Magnoliopsida</taxon>
        <taxon>Liliopsida</taxon>
        <taxon>Poales</taxon>
        <taxon>Poaceae</taxon>
        <taxon>BOP clade</taxon>
        <taxon>Oryzoideae</taxon>
        <taxon>Oryzeae</taxon>
        <taxon>Oryzinae</taxon>
        <taxon>Oryza</taxon>
    </lineage>
</organism>
<dbReference type="AlphaFoldDB" id="A0A0E0D9D1"/>
<proteinExistence type="predicted"/>
<keyword evidence="3" id="KW-1185">Reference proteome</keyword>
<accession>A0A0E0D9D1</accession>
<feature type="region of interest" description="Disordered" evidence="1">
    <location>
        <begin position="118"/>
        <end position="154"/>
    </location>
</feature>
<evidence type="ECO:0000313" key="2">
    <source>
        <dbReference type="EnsemblPlants" id="OMERI03G37250.1"/>
    </source>
</evidence>
<dbReference type="HOGENOM" id="CLU_084902_0_0_1"/>
<reference evidence="2" key="1">
    <citation type="submission" date="2015-04" db="UniProtKB">
        <authorList>
            <consortium name="EnsemblPlants"/>
        </authorList>
    </citation>
    <scope>IDENTIFICATION</scope>
</reference>
<reference evidence="2" key="2">
    <citation type="submission" date="2018-05" db="EMBL/GenBank/DDBJ databases">
        <title>OmerRS3 (Oryza meridionalis Reference Sequence Version 3).</title>
        <authorList>
            <person name="Zhang J."/>
            <person name="Kudrna D."/>
            <person name="Lee S."/>
            <person name="Talag J."/>
            <person name="Welchert J."/>
            <person name="Wing R.A."/>
        </authorList>
    </citation>
    <scope>NUCLEOTIDE SEQUENCE [LARGE SCALE GENOMIC DNA]</scope>
    <source>
        <strain evidence="2">cv. OR44</strain>
    </source>
</reference>
<name>A0A0E0D9D1_9ORYZ</name>